<dbReference type="AlphaFoldDB" id="A0A940S8G1"/>
<dbReference type="Gene3D" id="3.60.15.10">
    <property type="entry name" value="Ribonuclease Z/Hydroxyacylglutathione hydrolase-like"/>
    <property type="match status" value="1"/>
</dbReference>
<keyword evidence="5 7" id="KW-0378">Hydrolase</keyword>
<evidence type="ECO:0000256" key="1">
    <source>
        <dbReference type="ARBA" id="ARBA00001623"/>
    </source>
</evidence>
<keyword evidence="6 7" id="KW-0862">Zinc</keyword>
<feature type="binding site" evidence="7">
    <location>
        <position position="74"/>
    </location>
    <ligand>
        <name>Zn(2+)</name>
        <dbReference type="ChEBI" id="CHEBI:29105"/>
        <label>2</label>
    </ligand>
</feature>
<proteinExistence type="inferred from homology"/>
<dbReference type="EMBL" id="JAGIZA010000009">
    <property type="protein sequence ID" value="MBP0494143.1"/>
    <property type="molecule type" value="Genomic_DNA"/>
</dbReference>
<evidence type="ECO:0000256" key="7">
    <source>
        <dbReference type="HAMAP-Rule" id="MF_01374"/>
    </source>
</evidence>
<feature type="binding site" evidence="7">
    <location>
        <position position="75"/>
    </location>
    <ligand>
        <name>Zn(2+)</name>
        <dbReference type="ChEBI" id="CHEBI:29105"/>
        <label>2</label>
    </ligand>
</feature>
<dbReference type="GO" id="GO:0019243">
    <property type="term" value="P:methylglyoxal catabolic process to D-lactate via S-lactoyl-glutathione"/>
    <property type="evidence" value="ECO:0007669"/>
    <property type="project" value="UniProtKB-UniRule"/>
</dbReference>
<comment type="pathway">
    <text evidence="2 7">Secondary metabolite metabolism; methylglyoxal degradation; (R)-lactate from methylglyoxal: step 2/2.</text>
</comment>
<dbReference type="InterPro" id="IPR035680">
    <property type="entry name" value="Clx_II_MBL"/>
</dbReference>
<evidence type="ECO:0000256" key="6">
    <source>
        <dbReference type="ARBA" id="ARBA00022833"/>
    </source>
</evidence>
<dbReference type="Proteomes" id="UP000677537">
    <property type="component" value="Unassembled WGS sequence"/>
</dbReference>
<feature type="binding site" evidence="7">
    <location>
        <position position="147"/>
    </location>
    <ligand>
        <name>Zn(2+)</name>
        <dbReference type="ChEBI" id="CHEBI:29105"/>
        <label>1</label>
    </ligand>
</feature>
<gene>
    <name evidence="7 10" type="primary">gloB</name>
    <name evidence="10" type="ORF">J5Y10_15260</name>
</gene>
<dbReference type="Pfam" id="PF00753">
    <property type="entry name" value="Lactamase_B"/>
    <property type="match status" value="1"/>
</dbReference>
<evidence type="ECO:0000313" key="10">
    <source>
        <dbReference type="EMBL" id="MBP0494143.1"/>
    </source>
</evidence>
<keyword evidence="11" id="KW-1185">Reference proteome</keyword>
<feature type="binding site" evidence="7">
    <location>
        <position position="128"/>
    </location>
    <ligand>
        <name>Zn(2+)</name>
        <dbReference type="ChEBI" id="CHEBI:29105"/>
        <label>1</label>
    </ligand>
</feature>
<dbReference type="InterPro" id="IPR050110">
    <property type="entry name" value="Glyoxalase_II_hydrolase"/>
</dbReference>
<dbReference type="NCBIfam" id="TIGR03413">
    <property type="entry name" value="GSH_gloB"/>
    <property type="match status" value="1"/>
</dbReference>
<evidence type="ECO:0000256" key="5">
    <source>
        <dbReference type="ARBA" id="ARBA00022801"/>
    </source>
</evidence>
<evidence type="ECO:0000313" key="11">
    <source>
        <dbReference type="Proteomes" id="UP000677537"/>
    </source>
</evidence>
<dbReference type="InterPro" id="IPR001279">
    <property type="entry name" value="Metallo-B-lactamas"/>
</dbReference>
<sequence>MTQNGSQSGHQRGNWTIRAVPNLSDNYAWLLRDEATGTVALCDPGEAEPNLAALQDMPEPGRLDWVLLTHHHPDHIDGVAEVVAATGAKVLGAAADSHRLPALDLSVHPGDSIPLGSGTIEVLDSPGHTIGHIALFIPEAHAVLCGDTLFSLGCGRLLEGTPADMFRALRLLDALPGDTLVLCGHEYTESNARFALTVEPDNAALKARAEEVREQRKAGHPTVPTTLDQERATNPFLRAGDEATLAERRRGKDVFKG</sequence>
<dbReference type="CDD" id="cd07723">
    <property type="entry name" value="hydroxyacylglutathione_hydrolase_MBL-fold"/>
    <property type="match status" value="1"/>
</dbReference>
<evidence type="ECO:0000256" key="8">
    <source>
        <dbReference type="SAM" id="MobiDB-lite"/>
    </source>
</evidence>
<dbReference type="InterPro" id="IPR017782">
    <property type="entry name" value="Hydroxyacylglutathione_Hdrlase"/>
</dbReference>
<dbReference type="InterPro" id="IPR036866">
    <property type="entry name" value="RibonucZ/Hydroxyglut_hydro"/>
</dbReference>
<dbReference type="RefSeq" id="WP_209374897.1">
    <property type="nucleotide sequence ID" value="NZ_JAGIZA010000009.1"/>
</dbReference>
<feature type="binding site" evidence="7">
    <location>
        <position position="72"/>
    </location>
    <ligand>
        <name>Zn(2+)</name>
        <dbReference type="ChEBI" id="CHEBI:29105"/>
        <label>1</label>
    </ligand>
</feature>
<dbReference type="SMART" id="SM00849">
    <property type="entry name" value="Lactamase_B"/>
    <property type="match status" value="1"/>
</dbReference>
<dbReference type="GO" id="GO:0046872">
    <property type="term" value="F:metal ion binding"/>
    <property type="evidence" value="ECO:0007669"/>
    <property type="project" value="UniProtKB-KW"/>
</dbReference>
<protein>
    <recommendedName>
        <fullName evidence="7">Hydroxyacylglutathione hydrolase</fullName>
        <ecNumber evidence="7">3.1.2.6</ecNumber>
    </recommendedName>
    <alternativeName>
        <fullName evidence="7">Glyoxalase II</fullName>
        <shortName evidence="7">Glx II</shortName>
    </alternativeName>
</protein>
<dbReference type="SUPFAM" id="SSF56281">
    <property type="entry name" value="Metallo-hydrolase/oxidoreductase"/>
    <property type="match status" value="1"/>
</dbReference>
<dbReference type="PANTHER" id="PTHR43705">
    <property type="entry name" value="HYDROXYACYLGLUTATHIONE HYDROLASE"/>
    <property type="match status" value="1"/>
</dbReference>
<dbReference type="EC" id="3.1.2.6" evidence="7"/>
<comment type="similarity">
    <text evidence="3 7">Belongs to the metallo-beta-lactamase superfamily. Glyoxalase II family.</text>
</comment>
<comment type="cofactor">
    <cofactor evidence="7">
        <name>Zn(2+)</name>
        <dbReference type="ChEBI" id="CHEBI:29105"/>
    </cofactor>
    <text evidence="7">Binds 2 Zn(2+) ions per subunit.</text>
</comment>
<dbReference type="PIRSF" id="PIRSF005457">
    <property type="entry name" value="Glx"/>
    <property type="match status" value="1"/>
</dbReference>
<feature type="binding site" evidence="7">
    <location>
        <position position="147"/>
    </location>
    <ligand>
        <name>Zn(2+)</name>
        <dbReference type="ChEBI" id="CHEBI:29105"/>
        <label>2</label>
    </ligand>
</feature>
<evidence type="ECO:0000259" key="9">
    <source>
        <dbReference type="SMART" id="SM00849"/>
    </source>
</evidence>
<dbReference type="PANTHER" id="PTHR43705:SF1">
    <property type="entry name" value="HYDROXYACYLGLUTATHIONE HYDROLASE GLOB"/>
    <property type="match status" value="1"/>
</dbReference>
<evidence type="ECO:0000256" key="2">
    <source>
        <dbReference type="ARBA" id="ARBA00004963"/>
    </source>
</evidence>
<accession>A0A940S8G1</accession>
<comment type="catalytic activity">
    <reaction evidence="1 7">
        <text>an S-(2-hydroxyacyl)glutathione + H2O = a 2-hydroxy carboxylate + glutathione + H(+)</text>
        <dbReference type="Rhea" id="RHEA:21864"/>
        <dbReference type="ChEBI" id="CHEBI:15377"/>
        <dbReference type="ChEBI" id="CHEBI:15378"/>
        <dbReference type="ChEBI" id="CHEBI:57925"/>
        <dbReference type="ChEBI" id="CHEBI:58896"/>
        <dbReference type="ChEBI" id="CHEBI:71261"/>
        <dbReference type="EC" id="3.1.2.6"/>
    </reaction>
</comment>
<keyword evidence="4 7" id="KW-0479">Metal-binding</keyword>
<feature type="binding site" evidence="7">
    <location>
        <position position="70"/>
    </location>
    <ligand>
        <name>Zn(2+)</name>
        <dbReference type="ChEBI" id="CHEBI:29105"/>
        <label>1</label>
    </ligand>
</feature>
<organism evidence="10 11">
    <name type="scientific">Roseomonas indoligenes</name>
    <dbReference type="NCBI Taxonomy" id="2820811"/>
    <lineage>
        <taxon>Bacteria</taxon>
        <taxon>Pseudomonadati</taxon>
        <taxon>Pseudomonadota</taxon>
        <taxon>Alphaproteobacteria</taxon>
        <taxon>Acetobacterales</taxon>
        <taxon>Roseomonadaceae</taxon>
        <taxon>Roseomonas</taxon>
    </lineage>
</organism>
<comment type="subunit">
    <text evidence="7">Monomer.</text>
</comment>
<dbReference type="HAMAP" id="MF_01374">
    <property type="entry name" value="Glyoxalase_2"/>
    <property type="match status" value="1"/>
</dbReference>
<reference evidence="10" key="1">
    <citation type="submission" date="2021-03" db="EMBL/GenBank/DDBJ databases">
        <authorList>
            <person name="So Y."/>
        </authorList>
    </citation>
    <scope>NUCLEOTIDE SEQUENCE</scope>
    <source>
        <strain evidence="10">SG15</strain>
    </source>
</reference>
<evidence type="ECO:0000256" key="3">
    <source>
        <dbReference type="ARBA" id="ARBA00006759"/>
    </source>
</evidence>
<comment type="function">
    <text evidence="7">Thiolesterase that catalyzes the hydrolysis of S-D-lactoyl-glutathione to form glutathione and D-lactic acid.</text>
</comment>
<feature type="binding site" evidence="7">
    <location>
        <position position="185"/>
    </location>
    <ligand>
        <name>Zn(2+)</name>
        <dbReference type="ChEBI" id="CHEBI:29105"/>
        <label>2</label>
    </ligand>
</feature>
<dbReference type="InterPro" id="IPR032282">
    <property type="entry name" value="HAGH_C"/>
</dbReference>
<name>A0A940S8G1_9PROT</name>
<feature type="region of interest" description="Disordered" evidence="8">
    <location>
        <begin position="212"/>
        <end position="243"/>
    </location>
</feature>
<dbReference type="Pfam" id="PF16123">
    <property type="entry name" value="HAGH_C"/>
    <property type="match status" value="1"/>
</dbReference>
<comment type="caution">
    <text evidence="10">The sequence shown here is derived from an EMBL/GenBank/DDBJ whole genome shotgun (WGS) entry which is preliminary data.</text>
</comment>
<evidence type="ECO:0000256" key="4">
    <source>
        <dbReference type="ARBA" id="ARBA00022723"/>
    </source>
</evidence>
<dbReference type="GO" id="GO:0004416">
    <property type="term" value="F:hydroxyacylglutathione hydrolase activity"/>
    <property type="evidence" value="ECO:0007669"/>
    <property type="project" value="UniProtKB-UniRule"/>
</dbReference>
<feature type="domain" description="Metallo-beta-lactamase" evidence="9">
    <location>
        <begin position="25"/>
        <end position="185"/>
    </location>
</feature>